<gene>
    <name evidence="2" type="ORF">CPB84DRAFT_1846057</name>
</gene>
<accession>A0A9P5NT59</accession>
<feature type="compositionally biased region" description="Basic and acidic residues" evidence="1">
    <location>
        <begin position="356"/>
        <end position="365"/>
    </location>
</feature>
<evidence type="ECO:0000313" key="2">
    <source>
        <dbReference type="EMBL" id="KAF8902927.1"/>
    </source>
</evidence>
<feature type="compositionally biased region" description="Polar residues" evidence="1">
    <location>
        <begin position="811"/>
        <end position="822"/>
    </location>
</feature>
<feature type="compositionally biased region" description="Basic and acidic residues" evidence="1">
    <location>
        <begin position="387"/>
        <end position="411"/>
    </location>
</feature>
<protein>
    <submittedName>
        <fullName evidence="2">Uncharacterized protein</fullName>
    </submittedName>
</protein>
<name>A0A9P5NT59_GYMJU</name>
<proteinExistence type="predicted"/>
<feature type="compositionally biased region" description="Basic and acidic residues" evidence="1">
    <location>
        <begin position="789"/>
        <end position="800"/>
    </location>
</feature>
<evidence type="ECO:0000313" key="3">
    <source>
        <dbReference type="Proteomes" id="UP000724874"/>
    </source>
</evidence>
<feature type="compositionally biased region" description="Low complexity" evidence="1">
    <location>
        <begin position="467"/>
        <end position="476"/>
    </location>
</feature>
<dbReference type="EMBL" id="JADNYJ010000033">
    <property type="protein sequence ID" value="KAF8902927.1"/>
    <property type="molecule type" value="Genomic_DNA"/>
</dbReference>
<comment type="caution">
    <text evidence="2">The sequence shown here is derived from an EMBL/GenBank/DDBJ whole genome shotgun (WGS) entry which is preliminary data.</text>
</comment>
<dbReference type="AlphaFoldDB" id="A0A9P5NT59"/>
<keyword evidence="3" id="KW-1185">Reference proteome</keyword>
<feature type="compositionally biased region" description="Low complexity" evidence="1">
    <location>
        <begin position="250"/>
        <end position="262"/>
    </location>
</feature>
<feature type="compositionally biased region" description="Low complexity" evidence="1">
    <location>
        <begin position="855"/>
        <end position="873"/>
    </location>
</feature>
<feature type="compositionally biased region" description="Acidic residues" evidence="1">
    <location>
        <begin position="843"/>
        <end position="853"/>
    </location>
</feature>
<sequence length="1065" mass="118875">MNVLSSLLSSSRPSSTPGWRINIRLAALMDSISAIAFGLGLRFLVDTVGKYDFKLTGTLVGLWEGVIMLHFLKKMPKSSDPYIGFGVRLFIDFLFTESVARLVLVLIWTALGMVLADIAPTLWEEVGLERTWRHLRRDMYTLSKMVPTVAFFPPPRTVRFSPSRQPSTITEAPTDVDVPTQGPSSVVVDDPSIITTEQTPVDPAVRETLRRRLPGHFSSGYSDLDTEIGSPRPRGRSDRTSRRLSVYPGELDTSSEISSSNDANEEEEEDLDEANRSSSSLSSATARGDPTSTSAVNFEEVPDMVTEGPLLVDVAAAAAVASKPEEGELTPKHTAPPFYMPPTPSDSAARVQRNRFIFEHKEDLKSVPPPEQLPQIPDFLEEASTEDWEKIQKEDYTDEKPPTPPAKDRPAAKVPTAVPVPVPAPVTPPKPTHAQAQGGAPPQDVDMSGWDTLGSQFLSGSAGGGNTNINTTNDDTYTQPPAYQSMIHGETNYDDIYDDPPPGASTSYNPTSFETMNLFGGDDDVDGGTNPWQPNAETEAEKRRKEEEDARLRDEQEKALQEADRLKEEEEKKKKKKEEEEALKKKKEAEKAERLKKEAADAAARRKKREEEEAAEKVRKEAAAAEEERKEGEEKRKKEEEKRKKEEEKRKKEEEKRKKEEEAEKKKKEEQVAERKRAAEEAQARREEAARKNKEQEEEKRLADEAERKRKEDERIKKEAEDRKKKEEDDKKKAEAEAESQRIAEEARLKAETERQREEGERQKATADAEEAARQQDAAEENIKAGAEAQRKKGEEEAAKPKVAPGVSNPDPVTTTTTQHSPENPLPHAPSPSDPPPANNVDGDNEDEDELEYVESPTNEPEAAPAPPTKAETVLSTASDPDQEVKTRVKKMLTIRAQMVEVEARIEALKTGGADDSSPEVVQLEKTYAKLQKQAAKRYEAGTSLATMQGFDTEGQIELQTLNPQLSERKIEEEIERLLSPTAKSLYFTITTNKKGKISGMQKAVVVQLLDEYNFASYSMESTSGKKLTMIDIPEEKFAIWLTDYRVRSTQPNLEKEATTSALWQ</sequence>
<evidence type="ECO:0000256" key="1">
    <source>
        <dbReference type="SAM" id="MobiDB-lite"/>
    </source>
</evidence>
<feature type="compositionally biased region" description="Polar residues" evidence="1">
    <location>
        <begin position="504"/>
        <end position="515"/>
    </location>
</feature>
<feature type="region of interest" description="Disordered" evidence="1">
    <location>
        <begin position="160"/>
        <end position="301"/>
    </location>
</feature>
<feature type="region of interest" description="Disordered" evidence="1">
    <location>
        <begin position="323"/>
        <end position="885"/>
    </location>
</feature>
<feature type="compositionally biased region" description="Pro residues" evidence="1">
    <location>
        <begin position="418"/>
        <end position="431"/>
    </location>
</feature>
<feature type="compositionally biased region" description="Pro residues" evidence="1">
    <location>
        <begin position="824"/>
        <end position="838"/>
    </location>
</feature>
<organism evidence="2 3">
    <name type="scientific">Gymnopilus junonius</name>
    <name type="common">Spectacular rustgill mushroom</name>
    <name type="synonym">Gymnopilus spectabilis subsp. junonius</name>
    <dbReference type="NCBI Taxonomy" id="109634"/>
    <lineage>
        <taxon>Eukaryota</taxon>
        <taxon>Fungi</taxon>
        <taxon>Dikarya</taxon>
        <taxon>Basidiomycota</taxon>
        <taxon>Agaricomycotina</taxon>
        <taxon>Agaricomycetes</taxon>
        <taxon>Agaricomycetidae</taxon>
        <taxon>Agaricales</taxon>
        <taxon>Agaricineae</taxon>
        <taxon>Hymenogastraceae</taxon>
        <taxon>Gymnopilus</taxon>
    </lineage>
</organism>
<feature type="compositionally biased region" description="Polar residues" evidence="1">
    <location>
        <begin position="160"/>
        <end position="171"/>
    </location>
</feature>
<feature type="compositionally biased region" description="Acidic residues" evidence="1">
    <location>
        <begin position="263"/>
        <end position="272"/>
    </location>
</feature>
<feature type="compositionally biased region" description="Basic and acidic residues" evidence="1">
    <location>
        <begin position="539"/>
        <end position="774"/>
    </location>
</feature>
<dbReference type="OrthoDB" id="3231855at2759"/>
<dbReference type="Proteomes" id="UP000724874">
    <property type="component" value="Unassembled WGS sequence"/>
</dbReference>
<reference evidence="2" key="1">
    <citation type="submission" date="2020-11" db="EMBL/GenBank/DDBJ databases">
        <authorList>
            <consortium name="DOE Joint Genome Institute"/>
            <person name="Ahrendt S."/>
            <person name="Riley R."/>
            <person name="Andreopoulos W."/>
            <person name="LaButti K."/>
            <person name="Pangilinan J."/>
            <person name="Ruiz-duenas F.J."/>
            <person name="Barrasa J.M."/>
            <person name="Sanchez-Garcia M."/>
            <person name="Camarero S."/>
            <person name="Miyauchi S."/>
            <person name="Serrano A."/>
            <person name="Linde D."/>
            <person name="Babiker R."/>
            <person name="Drula E."/>
            <person name="Ayuso-Fernandez I."/>
            <person name="Pacheco R."/>
            <person name="Padilla G."/>
            <person name="Ferreira P."/>
            <person name="Barriuso J."/>
            <person name="Kellner H."/>
            <person name="Castanera R."/>
            <person name="Alfaro M."/>
            <person name="Ramirez L."/>
            <person name="Pisabarro A.G."/>
            <person name="Kuo A."/>
            <person name="Tritt A."/>
            <person name="Lipzen A."/>
            <person name="He G."/>
            <person name="Yan M."/>
            <person name="Ng V."/>
            <person name="Cullen D."/>
            <person name="Martin F."/>
            <person name="Rosso M.-N."/>
            <person name="Henrissat B."/>
            <person name="Hibbett D."/>
            <person name="Martinez A.T."/>
            <person name="Grigoriev I.V."/>
        </authorList>
    </citation>
    <scope>NUCLEOTIDE SEQUENCE</scope>
    <source>
        <strain evidence="2">AH 44721</strain>
    </source>
</reference>